<evidence type="ECO:0000256" key="2">
    <source>
        <dbReference type="ARBA" id="ARBA00023125"/>
    </source>
</evidence>
<dbReference type="CDD" id="cd01392">
    <property type="entry name" value="HTH_LacI"/>
    <property type="match status" value="1"/>
</dbReference>
<organism evidence="6 7">
    <name type="scientific">Microtetraspora fusca</name>
    <dbReference type="NCBI Taxonomy" id="1997"/>
    <lineage>
        <taxon>Bacteria</taxon>
        <taxon>Bacillati</taxon>
        <taxon>Actinomycetota</taxon>
        <taxon>Actinomycetes</taxon>
        <taxon>Streptosporangiales</taxon>
        <taxon>Streptosporangiaceae</taxon>
        <taxon>Microtetraspora</taxon>
    </lineage>
</organism>
<accession>A0ABW6UYV6</accession>
<keyword evidence="3" id="KW-0804">Transcription</keyword>
<evidence type="ECO:0000256" key="1">
    <source>
        <dbReference type="ARBA" id="ARBA00023015"/>
    </source>
</evidence>
<feature type="compositionally biased region" description="Polar residues" evidence="4">
    <location>
        <begin position="327"/>
        <end position="340"/>
    </location>
</feature>
<dbReference type="GO" id="GO:0003677">
    <property type="term" value="F:DNA binding"/>
    <property type="evidence" value="ECO:0007669"/>
    <property type="project" value="UniProtKB-KW"/>
</dbReference>
<protein>
    <submittedName>
        <fullName evidence="6">LacI family DNA-binding transcriptional regulator</fullName>
    </submittedName>
</protein>
<name>A0ABW6UYV6_MICFU</name>
<dbReference type="Gene3D" id="1.10.260.40">
    <property type="entry name" value="lambda repressor-like DNA-binding domains"/>
    <property type="match status" value="1"/>
</dbReference>
<dbReference type="PROSITE" id="PS00356">
    <property type="entry name" value="HTH_LACI_1"/>
    <property type="match status" value="1"/>
</dbReference>
<dbReference type="Gene3D" id="3.40.50.2300">
    <property type="match status" value="2"/>
</dbReference>
<dbReference type="Pfam" id="PF00356">
    <property type="entry name" value="LacI"/>
    <property type="match status" value="1"/>
</dbReference>
<dbReference type="Pfam" id="PF13377">
    <property type="entry name" value="Peripla_BP_3"/>
    <property type="match status" value="1"/>
</dbReference>
<dbReference type="InterPro" id="IPR028082">
    <property type="entry name" value="Peripla_BP_I"/>
</dbReference>
<keyword evidence="1" id="KW-0805">Transcription regulation</keyword>
<feature type="domain" description="HTH lacI-type" evidence="5">
    <location>
        <begin position="1"/>
        <end position="55"/>
    </location>
</feature>
<dbReference type="InterPro" id="IPR010982">
    <property type="entry name" value="Lambda_DNA-bd_dom_sf"/>
</dbReference>
<comment type="caution">
    <text evidence="6">The sequence shown here is derived from an EMBL/GenBank/DDBJ whole genome shotgun (WGS) entry which is preliminary data.</text>
</comment>
<proteinExistence type="predicted"/>
<dbReference type="PANTHER" id="PTHR30146:SF153">
    <property type="entry name" value="LACTOSE OPERON REPRESSOR"/>
    <property type="match status" value="1"/>
</dbReference>
<reference evidence="6 7" key="1">
    <citation type="submission" date="2024-10" db="EMBL/GenBank/DDBJ databases">
        <title>The Natural Products Discovery Center: Release of the First 8490 Sequenced Strains for Exploring Actinobacteria Biosynthetic Diversity.</title>
        <authorList>
            <person name="Kalkreuter E."/>
            <person name="Kautsar S.A."/>
            <person name="Yang D."/>
            <person name="Bader C.D."/>
            <person name="Teijaro C.N."/>
            <person name="Fluegel L."/>
            <person name="Davis C.M."/>
            <person name="Simpson J.R."/>
            <person name="Lauterbach L."/>
            <person name="Steele A.D."/>
            <person name="Gui C."/>
            <person name="Meng S."/>
            <person name="Li G."/>
            <person name="Viehrig K."/>
            <person name="Ye F."/>
            <person name="Su P."/>
            <person name="Kiefer A.F."/>
            <person name="Nichols A."/>
            <person name="Cepeda A.J."/>
            <person name="Yan W."/>
            <person name="Fan B."/>
            <person name="Jiang Y."/>
            <person name="Adhikari A."/>
            <person name="Zheng C.-J."/>
            <person name="Schuster L."/>
            <person name="Cowan T.M."/>
            <person name="Smanski M.J."/>
            <person name="Chevrette M.G."/>
            <person name="De Carvalho L.P.S."/>
            <person name="Shen B."/>
        </authorList>
    </citation>
    <scope>NUCLEOTIDE SEQUENCE [LARGE SCALE GENOMIC DNA]</scope>
    <source>
        <strain evidence="6 7">NPDC001281</strain>
    </source>
</reference>
<keyword evidence="2 6" id="KW-0238">DNA-binding</keyword>
<keyword evidence="7" id="KW-1185">Reference proteome</keyword>
<evidence type="ECO:0000313" key="6">
    <source>
        <dbReference type="EMBL" id="MFF4771263.1"/>
    </source>
</evidence>
<dbReference type="SMART" id="SM00354">
    <property type="entry name" value="HTH_LACI"/>
    <property type="match status" value="1"/>
</dbReference>
<evidence type="ECO:0000256" key="4">
    <source>
        <dbReference type="SAM" id="MobiDB-lite"/>
    </source>
</evidence>
<dbReference type="InterPro" id="IPR000843">
    <property type="entry name" value="HTH_LacI"/>
</dbReference>
<evidence type="ECO:0000256" key="3">
    <source>
        <dbReference type="ARBA" id="ARBA00023163"/>
    </source>
</evidence>
<sequence>MTIVDVARHAGVSKTTASDALSGAGRVSARTRARIEEVAARLGYHPNTAARHLRNSRVGAVGLYLPRQVMGTGFYMEFAFGIAERARVAGLDLTLLGPDSSGIKAPRLRVDGLIILDPIQDDPVVADLLGGGVPVVTVGHHRGAGPVPRGILSADHVATTTQLLEHLSARGAAMPGLITTDGDFLTDWSLTLRDTYERWCAAHGVEPAVRDVAVDASPETLDAVVRDLMAARPDLDALVCAPDGSALRALGTLRSLGRQVGEELLLASCVASQSLEMCDPPITAVDLRPRAYGVSAAELLAEILATDAPGDEPVTRVHPTELRVRASTGSGARISTPTTSRDAEEGAAR</sequence>
<dbReference type="RefSeq" id="WP_387339924.1">
    <property type="nucleotide sequence ID" value="NZ_JBIAXI010000001.1"/>
</dbReference>
<dbReference type="SUPFAM" id="SSF53822">
    <property type="entry name" value="Periplasmic binding protein-like I"/>
    <property type="match status" value="1"/>
</dbReference>
<evidence type="ECO:0000259" key="5">
    <source>
        <dbReference type="PROSITE" id="PS50932"/>
    </source>
</evidence>
<dbReference type="EMBL" id="JBIAXI010000001">
    <property type="protein sequence ID" value="MFF4771263.1"/>
    <property type="molecule type" value="Genomic_DNA"/>
</dbReference>
<dbReference type="PANTHER" id="PTHR30146">
    <property type="entry name" value="LACI-RELATED TRANSCRIPTIONAL REPRESSOR"/>
    <property type="match status" value="1"/>
</dbReference>
<dbReference type="PROSITE" id="PS50932">
    <property type="entry name" value="HTH_LACI_2"/>
    <property type="match status" value="1"/>
</dbReference>
<dbReference type="Proteomes" id="UP001602119">
    <property type="component" value="Unassembled WGS sequence"/>
</dbReference>
<feature type="region of interest" description="Disordered" evidence="4">
    <location>
        <begin position="323"/>
        <end position="349"/>
    </location>
</feature>
<dbReference type="SUPFAM" id="SSF47413">
    <property type="entry name" value="lambda repressor-like DNA-binding domains"/>
    <property type="match status" value="1"/>
</dbReference>
<dbReference type="InterPro" id="IPR046335">
    <property type="entry name" value="LacI/GalR-like_sensor"/>
</dbReference>
<evidence type="ECO:0000313" key="7">
    <source>
        <dbReference type="Proteomes" id="UP001602119"/>
    </source>
</evidence>
<gene>
    <name evidence="6" type="ORF">ACFY05_00235</name>
</gene>